<dbReference type="AlphaFoldDB" id="A0A813K584"/>
<protein>
    <submittedName>
        <fullName evidence="2">Uncharacterized protein</fullName>
    </submittedName>
</protein>
<dbReference type="EMBL" id="CAJNNW010027453">
    <property type="protein sequence ID" value="CAE8691509.1"/>
    <property type="molecule type" value="Genomic_DNA"/>
</dbReference>
<sequence length="98" mass="10111">LACPCEHESPGQCWGVCHWGPAVCASQNGQAQPEATAPRRSQARPRGAGSCFGVVVSRSTGWQTETRGSGDEQRRGSNDGPGFESPDSSGSAIGGFFG</sequence>
<reference evidence="2" key="1">
    <citation type="submission" date="2021-02" db="EMBL/GenBank/DDBJ databases">
        <authorList>
            <person name="Dougan E. K."/>
            <person name="Rhodes N."/>
            <person name="Thang M."/>
            <person name="Chan C."/>
        </authorList>
    </citation>
    <scope>NUCLEOTIDE SEQUENCE</scope>
</reference>
<name>A0A813K584_POLGL</name>
<feature type="non-terminal residue" evidence="2">
    <location>
        <position position="1"/>
    </location>
</feature>
<comment type="caution">
    <text evidence="2">The sequence shown here is derived from an EMBL/GenBank/DDBJ whole genome shotgun (WGS) entry which is preliminary data.</text>
</comment>
<feature type="non-terminal residue" evidence="2">
    <location>
        <position position="98"/>
    </location>
</feature>
<accession>A0A813K584</accession>
<organism evidence="2 3">
    <name type="scientific">Polarella glacialis</name>
    <name type="common">Dinoflagellate</name>
    <dbReference type="NCBI Taxonomy" id="89957"/>
    <lineage>
        <taxon>Eukaryota</taxon>
        <taxon>Sar</taxon>
        <taxon>Alveolata</taxon>
        <taxon>Dinophyceae</taxon>
        <taxon>Suessiales</taxon>
        <taxon>Suessiaceae</taxon>
        <taxon>Polarella</taxon>
    </lineage>
</organism>
<evidence type="ECO:0000313" key="3">
    <source>
        <dbReference type="Proteomes" id="UP000626109"/>
    </source>
</evidence>
<feature type="compositionally biased region" description="Basic and acidic residues" evidence="1">
    <location>
        <begin position="68"/>
        <end position="77"/>
    </location>
</feature>
<proteinExistence type="predicted"/>
<gene>
    <name evidence="2" type="ORF">PGLA2088_LOCUS27446</name>
</gene>
<evidence type="ECO:0000313" key="2">
    <source>
        <dbReference type="EMBL" id="CAE8691509.1"/>
    </source>
</evidence>
<feature type="compositionally biased region" description="Polar residues" evidence="1">
    <location>
        <begin position="57"/>
        <end position="67"/>
    </location>
</feature>
<evidence type="ECO:0000256" key="1">
    <source>
        <dbReference type="SAM" id="MobiDB-lite"/>
    </source>
</evidence>
<dbReference type="Proteomes" id="UP000626109">
    <property type="component" value="Unassembled WGS sequence"/>
</dbReference>
<feature type="region of interest" description="Disordered" evidence="1">
    <location>
        <begin position="27"/>
        <end position="98"/>
    </location>
</feature>